<sequence>MSKRVETDTIESHLSDKGALTICATQNNDRLTCSTKHSYSSIPKGTGSIFKFFALRRHSLVIEKQFVYLCEIASYTANDIYDKSQLKVQKRGYTNI</sequence>
<reference evidence="2" key="3">
    <citation type="submission" date="2024-02" db="UniProtKB">
        <authorList>
            <consortium name="WormBaseParasite"/>
        </authorList>
    </citation>
    <scope>IDENTIFICATION</scope>
    <source>
        <strain evidence="2">pt0022</strain>
    </source>
</reference>
<evidence type="ECO:0000313" key="1">
    <source>
        <dbReference type="Proteomes" id="UP000093561"/>
    </source>
</evidence>
<evidence type="ECO:0000313" key="2">
    <source>
        <dbReference type="WBParaSite" id="mrna-Wban_04950"/>
    </source>
</evidence>
<dbReference type="AlphaFoldDB" id="A0AAF5PSG7"/>
<organism evidence="1 2">
    <name type="scientific">Wuchereria bancrofti</name>
    <dbReference type="NCBI Taxonomy" id="6293"/>
    <lineage>
        <taxon>Eukaryota</taxon>
        <taxon>Metazoa</taxon>
        <taxon>Ecdysozoa</taxon>
        <taxon>Nematoda</taxon>
        <taxon>Chromadorea</taxon>
        <taxon>Rhabditida</taxon>
        <taxon>Spirurina</taxon>
        <taxon>Spiruromorpha</taxon>
        <taxon>Filarioidea</taxon>
        <taxon>Onchocercidae</taxon>
        <taxon>Wuchereria</taxon>
    </lineage>
</organism>
<proteinExistence type="predicted"/>
<dbReference type="Proteomes" id="UP000093561">
    <property type="component" value="Unassembled WGS sequence"/>
</dbReference>
<dbReference type="WBParaSite" id="mrna-Wban_04950">
    <property type="protein sequence ID" value="mrna-Wban_04950"/>
    <property type="gene ID" value="Wban_04950"/>
</dbReference>
<reference evidence="1" key="1">
    <citation type="submission" date="2015-03" db="EMBL/GenBank/DDBJ databases">
        <title>Wuchereria bancrofti Genome Sequencing Papua New Guinea Strain.</title>
        <authorList>
            <person name="Small S.T."/>
            <person name="Serre D."/>
            <person name="Zimmerman P.A."/>
        </authorList>
    </citation>
    <scope>NUCLEOTIDE SEQUENCE [LARGE SCALE GENOMIC DNA]</scope>
    <source>
        <strain evidence="1">pt0022</strain>
    </source>
</reference>
<name>A0AAF5PSG7_WUCBA</name>
<reference evidence="1" key="2">
    <citation type="journal article" date="2016" name="Mol. Ecol.">
        <title>Population genomics of the filarial nematode parasite Wuchereria bancrofti from mosquitoes.</title>
        <authorList>
            <person name="Small S.T."/>
            <person name="Reimer L.J."/>
            <person name="Tisch D.J."/>
            <person name="King C.L."/>
            <person name="Christensen B.M."/>
            <person name="Siba P.M."/>
            <person name="Kazura J.W."/>
            <person name="Serre D."/>
            <person name="Zimmerman P.A."/>
        </authorList>
    </citation>
    <scope>NUCLEOTIDE SEQUENCE</scope>
    <source>
        <strain evidence="1">pt0022</strain>
    </source>
</reference>
<protein>
    <submittedName>
        <fullName evidence="2">Uncharacterized protein</fullName>
    </submittedName>
</protein>
<accession>A0AAF5PSG7</accession>